<dbReference type="GO" id="GO:0005886">
    <property type="term" value="C:plasma membrane"/>
    <property type="evidence" value="ECO:0007669"/>
    <property type="project" value="UniProtKB-SubCell"/>
</dbReference>
<name>A0A0P8DAK8_9CYAN</name>
<evidence type="ECO:0000256" key="3">
    <source>
        <dbReference type="ARBA" id="ARBA00022692"/>
    </source>
</evidence>
<comment type="caution">
    <text evidence="7">The sequence shown here is derived from an EMBL/GenBank/DDBJ whole genome shotgun (WGS) entry which is preliminary data.</text>
</comment>
<keyword evidence="3 6" id="KW-0812">Transmembrane</keyword>
<dbReference type="InterPro" id="IPR002781">
    <property type="entry name" value="TM_pro_TauE-like"/>
</dbReference>
<feature type="transmembrane region" description="Helical" evidence="6">
    <location>
        <begin position="75"/>
        <end position="93"/>
    </location>
</feature>
<dbReference type="InterPro" id="IPR051598">
    <property type="entry name" value="TSUP/Inactive_protease-like"/>
</dbReference>
<organism evidence="7 8">
    <name type="scientific">Phormidesmis priestleyi Ana</name>
    <dbReference type="NCBI Taxonomy" id="1666911"/>
    <lineage>
        <taxon>Bacteria</taxon>
        <taxon>Bacillati</taxon>
        <taxon>Cyanobacteriota</taxon>
        <taxon>Cyanophyceae</taxon>
        <taxon>Leptolyngbyales</taxon>
        <taxon>Leptolyngbyaceae</taxon>
        <taxon>Phormidesmis</taxon>
    </lineage>
</organism>
<dbReference type="STRING" id="1666911.HLUCCA11_19555"/>
<dbReference type="Proteomes" id="UP000050465">
    <property type="component" value="Unassembled WGS sequence"/>
</dbReference>
<feature type="transmembrane region" description="Helical" evidence="6">
    <location>
        <begin position="162"/>
        <end position="180"/>
    </location>
</feature>
<evidence type="ECO:0000256" key="2">
    <source>
        <dbReference type="ARBA" id="ARBA00009142"/>
    </source>
</evidence>
<feature type="transmembrane region" description="Helical" evidence="6">
    <location>
        <begin position="243"/>
        <end position="262"/>
    </location>
</feature>
<dbReference type="PANTHER" id="PTHR43701:SF5">
    <property type="entry name" value="MEMBRANE TRANSPORTER PROTEIN-RELATED"/>
    <property type="match status" value="1"/>
</dbReference>
<accession>A0A0P8DAK8</accession>
<keyword evidence="6" id="KW-1003">Cell membrane</keyword>
<sequence length="265" mass="27709">MTPSAIVFLSLAGLVSGVLAGFLGIGGGTLLVPVLVQLGFLPVQATATSSLAILMTASAGSLQNWRMGLLDIRQVLLLGASAVVTAFLATFVGDRLPQYLLLTGFGLLLLSNLYLVSLKKRVIRTAEFREGRTASTGPAIHPIVARIVTGAIAGFMAGLFGVGGGVILVPLQILLLGESIKAAVRNSLGVIVITSVSAVAGHAINQNIDFLAGLILGIGGLIGVQFSTRFLPRLSDNTVTQLFRALLLLLSIYIFWQAWQLYSAV</sequence>
<comment type="similarity">
    <text evidence="2 6">Belongs to the 4-toluene sulfonate uptake permease (TSUP) (TC 2.A.102) family.</text>
</comment>
<feature type="transmembrane region" description="Helical" evidence="6">
    <location>
        <begin position="187"/>
        <end position="204"/>
    </location>
</feature>
<feature type="transmembrane region" description="Helical" evidence="6">
    <location>
        <begin position="210"/>
        <end position="231"/>
    </location>
</feature>
<evidence type="ECO:0000256" key="1">
    <source>
        <dbReference type="ARBA" id="ARBA00004141"/>
    </source>
</evidence>
<evidence type="ECO:0000313" key="7">
    <source>
        <dbReference type="EMBL" id="KPQ33115.1"/>
    </source>
</evidence>
<protein>
    <recommendedName>
        <fullName evidence="6">Probable membrane transporter protein</fullName>
    </recommendedName>
</protein>
<dbReference type="AlphaFoldDB" id="A0A0P8DAK8"/>
<evidence type="ECO:0000256" key="6">
    <source>
        <dbReference type="RuleBase" id="RU363041"/>
    </source>
</evidence>
<evidence type="ECO:0000313" key="8">
    <source>
        <dbReference type="Proteomes" id="UP000050465"/>
    </source>
</evidence>
<dbReference type="PATRIC" id="fig|1666911.3.peg.2211"/>
<keyword evidence="5 6" id="KW-0472">Membrane</keyword>
<feature type="transmembrane region" description="Helical" evidence="6">
    <location>
        <begin position="30"/>
        <end position="54"/>
    </location>
</feature>
<gene>
    <name evidence="7" type="ORF">HLUCCA11_19555</name>
</gene>
<reference evidence="7 8" key="1">
    <citation type="submission" date="2015-09" db="EMBL/GenBank/DDBJ databases">
        <title>Identification and resolution of microdiversity through metagenomic sequencing of parallel consortia.</title>
        <authorList>
            <person name="Nelson W.C."/>
            <person name="Romine M.F."/>
            <person name="Lindemann S.R."/>
        </authorList>
    </citation>
    <scope>NUCLEOTIDE SEQUENCE [LARGE SCALE GENOMIC DNA]</scope>
    <source>
        <strain evidence="7">Ana</strain>
    </source>
</reference>
<evidence type="ECO:0000256" key="5">
    <source>
        <dbReference type="ARBA" id="ARBA00023136"/>
    </source>
</evidence>
<dbReference type="Pfam" id="PF01925">
    <property type="entry name" value="TauE"/>
    <property type="match status" value="1"/>
</dbReference>
<dbReference type="PANTHER" id="PTHR43701">
    <property type="entry name" value="MEMBRANE TRANSPORTER PROTEIN MJ0441-RELATED"/>
    <property type="match status" value="1"/>
</dbReference>
<dbReference type="EMBL" id="LJZR01000038">
    <property type="protein sequence ID" value="KPQ33115.1"/>
    <property type="molecule type" value="Genomic_DNA"/>
</dbReference>
<evidence type="ECO:0000256" key="4">
    <source>
        <dbReference type="ARBA" id="ARBA00022989"/>
    </source>
</evidence>
<feature type="transmembrane region" description="Helical" evidence="6">
    <location>
        <begin position="99"/>
        <end position="118"/>
    </location>
</feature>
<comment type="subcellular location">
    <subcellularLocation>
        <location evidence="6">Cell membrane</location>
        <topology evidence="6">Multi-pass membrane protein</topology>
    </subcellularLocation>
    <subcellularLocation>
        <location evidence="1">Membrane</location>
        <topology evidence="1">Multi-pass membrane protein</topology>
    </subcellularLocation>
</comment>
<proteinExistence type="inferred from homology"/>
<keyword evidence="4 6" id="KW-1133">Transmembrane helix</keyword>